<keyword evidence="2" id="KW-1185">Reference proteome</keyword>
<dbReference type="Proteomes" id="UP000838324">
    <property type="component" value="Unassembled WGS sequence"/>
</dbReference>
<protein>
    <recommendedName>
        <fullName evidence="3">Immunity protein 63 domain-containing protein</fullName>
    </recommendedName>
</protein>
<proteinExistence type="predicted"/>
<sequence length="130" mass="15138">MGVLANINQSFDEIEEQLKYFIHNNSSIEYVEMPIEYVSSGTYAWVRLKQNELYMQNSILSGYLNLITFCDLILKNVKSPHIEEFAKSTELVLSYIGQNTLLFFESLEKVFADIKEELDVQRVIIAQPYQ</sequence>
<dbReference type="EMBL" id="CAKMMG010000001">
    <property type="protein sequence ID" value="CAH1194331.1"/>
    <property type="molecule type" value="Genomic_DNA"/>
</dbReference>
<evidence type="ECO:0008006" key="3">
    <source>
        <dbReference type="Google" id="ProtNLM"/>
    </source>
</evidence>
<reference evidence="1" key="1">
    <citation type="submission" date="2022-01" db="EMBL/GenBank/DDBJ databases">
        <authorList>
            <person name="Criscuolo A."/>
        </authorList>
    </citation>
    <scope>NUCLEOTIDE SEQUENCE</scope>
    <source>
        <strain evidence="1">CIP111892</strain>
    </source>
</reference>
<comment type="caution">
    <text evidence="1">The sequence shown here is derived from an EMBL/GenBank/DDBJ whole genome shotgun (WGS) entry which is preliminary data.</text>
</comment>
<accession>A0ABM9BVE0</accession>
<evidence type="ECO:0000313" key="2">
    <source>
        <dbReference type="Proteomes" id="UP000838324"/>
    </source>
</evidence>
<name>A0ABM9BVE0_9BACL</name>
<gene>
    <name evidence="1" type="ORF">PAECIP111892_01586</name>
</gene>
<evidence type="ECO:0000313" key="1">
    <source>
        <dbReference type="EMBL" id="CAH1194331.1"/>
    </source>
</evidence>
<organism evidence="1 2">
    <name type="scientific">Paenibacillus auburnensis</name>
    <dbReference type="NCBI Taxonomy" id="2905649"/>
    <lineage>
        <taxon>Bacteria</taxon>
        <taxon>Bacillati</taxon>
        <taxon>Bacillota</taxon>
        <taxon>Bacilli</taxon>
        <taxon>Bacillales</taxon>
        <taxon>Paenibacillaceae</taxon>
        <taxon>Paenibacillus</taxon>
    </lineage>
</organism>
<dbReference type="RefSeq" id="WP_236331629.1">
    <property type="nucleotide sequence ID" value="NZ_CAKMMG010000001.1"/>
</dbReference>